<feature type="non-terminal residue" evidence="1">
    <location>
        <position position="304"/>
    </location>
</feature>
<organism evidence="1 2">
    <name type="scientific">Solanum verrucosum</name>
    <dbReference type="NCBI Taxonomy" id="315347"/>
    <lineage>
        <taxon>Eukaryota</taxon>
        <taxon>Viridiplantae</taxon>
        <taxon>Streptophyta</taxon>
        <taxon>Embryophyta</taxon>
        <taxon>Tracheophyta</taxon>
        <taxon>Spermatophyta</taxon>
        <taxon>Magnoliopsida</taxon>
        <taxon>eudicotyledons</taxon>
        <taxon>Gunneridae</taxon>
        <taxon>Pentapetalae</taxon>
        <taxon>asterids</taxon>
        <taxon>lamiids</taxon>
        <taxon>Solanales</taxon>
        <taxon>Solanaceae</taxon>
        <taxon>Solanoideae</taxon>
        <taxon>Solaneae</taxon>
        <taxon>Solanum</taxon>
    </lineage>
</organism>
<protein>
    <submittedName>
        <fullName evidence="1">Uncharacterized protein</fullName>
    </submittedName>
</protein>
<sequence length="304" mass="34615">MGSKAFVAARAELGENEPEKVEPDRIEFYKHTHYKSKKGWSSLEAETHYSVLNKMLAYRDPAPSYFPKGKGIEGLPDALIALSMWLSEKDEEISIRRSNVSQLGHNDDIGNAVFHVNNTMLQSLQMKGLFGGLATEDLHDHIQNFVDVCGPFSFENITQKVGPTSFVSLFSNGESNEVVGRVSKRIYHFWEELTEAFYVSEVALQCPTHGLPNNVLLQYFYWRLDSVNKGVADQLARGGIMQQSFDIASTFLDEMTKINRAWYTKEDQVSSLNFGMTTEQEEKNQERDENMAKMMSQMKLLKKQ</sequence>
<evidence type="ECO:0000313" key="2">
    <source>
        <dbReference type="Proteomes" id="UP001234989"/>
    </source>
</evidence>
<proteinExistence type="predicted"/>
<dbReference type="AlphaFoldDB" id="A0AAF0TZS3"/>
<gene>
    <name evidence="1" type="ORF">MTR67_026468</name>
</gene>
<dbReference type="Proteomes" id="UP001234989">
    <property type="component" value="Chromosome 6"/>
</dbReference>
<name>A0AAF0TZS3_SOLVR</name>
<keyword evidence="2" id="KW-1185">Reference proteome</keyword>
<accession>A0AAF0TZS3</accession>
<evidence type="ECO:0000313" key="1">
    <source>
        <dbReference type="EMBL" id="WMV33083.1"/>
    </source>
</evidence>
<dbReference type="EMBL" id="CP133617">
    <property type="protein sequence ID" value="WMV33083.1"/>
    <property type="molecule type" value="Genomic_DNA"/>
</dbReference>
<reference evidence="1" key="1">
    <citation type="submission" date="2023-08" db="EMBL/GenBank/DDBJ databases">
        <title>A de novo genome assembly of Solanum verrucosum Schlechtendal, a Mexican diploid species geographically isolated from the other diploid A-genome species in potato relatives.</title>
        <authorList>
            <person name="Hosaka K."/>
        </authorList>
    </citation>
    <scope>NUCLEOTIDE SEQUENCE</scope>
    <source>
        <tissue evidence="1">Young leaves</tissue>
    </source>
</reference>